<sequence>MVDTIGLVIDQSAVNYAMDFMAEVSAKINVDLERSNEFRIMGTCKNMKVYITPARVHIEGSLPKFRYNSNLITLEREEPGLIIDKLSSILGLPLREAFVTRVDIAANIEVENNPRSYFPYLGLLKNFDRNIRKDTLYFHQNWTSLYFYDKVLEAKKHKDPLLTPDLQEKCILRYEMRFKRQWLQYYFNRKIKAKELYGNASDVCCELIATWYYKYVDIVKSGIMKPRFDMSKNGLFMWLLKDYNRKFNVLKLIEACSEKGDRRAARLKREVVKMLKERDYEEGNMIEELNTKVFNCTEVY</sequence>
<dbReference type="AlphaFoldDB" id="A0A3Q9ISB3"/>
<feature type="domain" description="Replication-associated protein G2P N-terminal" evidence="1">
    <location>
        <begin position="93"/>
        <end position="185"/>
    </location>
</feature>
<protein>
    <recommendedName>
        <fullName evidence="1">Replication-associated protein G2P N-terminal domain-containing protein</fullName>
    </recommendedName>
</protein>
<dbReference type="RefSeq" id="WP_106624073.1">
    <property type="nucleotide sequence ID" value="NZ_CP032819.1"/>
</dbReference>
<accession>A0A3Q9ISB3</accession>
<dbReference type="KEGG" id="buy:D8S85_20210"/>
<name>A0A3Q9ISB3_9BACT</name>
<dbReference type="Proteomes" id="UP000270673">
    <property type="component" value="Chromosome"/>
</dbReference>
<organism evidence="2 3">
    <name type="scientific">Butyricimonas faecalis</name>
    <dbReference type="NCBI Taxonomy" id="2093856"/>
    <lineage>
        <taxon>Bacteria</taxon>
        <taxon>Pseudomonadati</taxon>
        <taxon>Bacteroidota</taxon>
        <taxon>Bacteroidia</taxon>
        <taxon>Bacteroidales</taxon>
        <taxon>Odoribacteraceae</taxon>
        <taxon>Butyricimonas</taxon>
    </lineage>
</organism>
<proteinExistence type="predicted"/>
<evidence type="ECO:0000313" key="3">
    <source>
        <dbReference type="Proteomes" id="UP000270673"/>
    </source>
</evidence>
<reference evidence="2 3" key="1">
    <citation type="submission" date="2018-10" db="EMBL/GenBank/DDBJ databases">
        <title>Butyricimonas faecalis sp. nov., isolated from human faeces and emended description of the genus Butyricimonas.</title>
        <authorList>
            <person name="Le Roy T."/>
            <person name="Van der Smissen P."/>
            <person name="Paquot A."/>
            <person name="Delzenne N."/>
            <person name="Muccioli G."/>
            <person name="Collet J.-F."/>
            <person name="Cani P.D."/>
        </authorList>
    </citation>
    <scope>NUCLEOTIDE SEQUENCE [LARGE SCALE GENOMIC DNA]</scope>
    <source>
        <strain evidence="2 3">H184</strain>
    </source>
</reference>
<gene>
    <name evidence="2" type="ORF">D8S85_20210</name>
</gene>
<dbReference type="GO" id="GO:0006260">
    <property type="term" value="P:DNA replication"/>
    <property type="evidence" value="ECO:0007669"/>
    <property type="project" value="InterPro"/>
</dbReference>
<keyword evidence="3" id="KW-1185">Reference proteome</keyword>
<dbReference type="InterPro" id="IPR022686">
    <property type="entry name" value="G2P_N"/>
</dbReference>
<evidence type="ECO:0000313" key="2">
    <source>
        <dbReference type="EMBL" id="AZS31644.1"/>
    </source>
</evidence>
<dbReference type="OrthoDB" id="1438889at2"/>
<evidence type="ECO:0000259" key="1">
    <source>
        <dbReference type="Pfam" id="PF05144"/>
    </source>
</evidence>
<dbReference type="EMBL" id="CP032819">
    <property type="protein sequence ID" value="AZS31644.1"/>
    <property type="molecule type" value="Genomic_DNA"/>
</dbReference>
<dbReference type="Pfam" id="PF05144">
    <property type="entry name" value="Phage_CRI"/>
    <property type="match status" value="1"/>
</dbReference>